<reference evidence="1 2" key="1">
    <citation type="submission" date="2019-09" db="EMBL/GenBank/DDBJ databases">
        <title>Emergence of a chromosome-mediated tetracycline resistance gene in Proteus strain.</title>
        <authorList>
            <person name="He D."/>
            <person name="Wang L."/>
        </authorList>
    </citation>
    <scope>NUCLEOTIDE SEQUENCE [LARGE SCALE GENOMIC DNA]</scope>
    <source>
        <strain evidence="1 2">T60</strain>
    </source>
</reference>
<dbReference type="KEGG" id="pcol:F1325_07360"/>
<keyword evidence="2" id="KW-1185">Reference proteome</keyword>
<proteinExistence type="predicted"/>
<evidence type="ECO:0000313" key="2">
    <source>
        <dbReference type="Proteomes" id="UP000464700"/>
    </source>
</evidence>
<sequence length="149" mass="16971">MTEEQYRTYARVIVVGREFISFNHNTISSVTGLTPARVGTILRKLLAFQCVEHVETKSRKRTRPINNYAVTDDAITRLRGQFEKERLANLPLFPKAKKVEAKKSRKVLDDFMCGLSFVDKANVSGMGNPMLMKIDSLLKGVRNELHVMQ</sequence>
<organism evidence="1 2">
    <name type="scientific">Proteus columbae</name>
    <dbReference type="NCBI Taxonomy" id="1987580"/>
    <lineage>
        <taxon>Bacteria</taxon>
        <taxon>Pseudomonadati</taxon>
        <taxon>Pseudomonadota</taxon>
        <taxon>Gammaproteobacteria</taxon>
        <taxon>Enterobacterales</taxon>
        <taxon>Morganellaceae</taxon>
        <taxon>Proteus</taxon>
    </lineage>
</organism>
<name>A0A6I7DC02_9GAMM</name>
<dbReference type="AlphaFoldDB" id="A0A6I7DC02"/>
<dbReference type="RefSeq" id="WP_160230225.1">
    <property type="nucleotide sequence ID" value="NZ_CP043925.1"/>
</dbReference>
<dbReference type="Proteomes" id="UP000464700">
    <property type="component" value="Chromosome"/>
</dbReference>
<evidence type="ECO:0000313" key="1">
    <source>
        <dbReference type="EMBL" id="QHN10287.1"/>
    </source>
</evidence>
<gene>
    <name evidence="1" type="ORF">F1325_07360</name>
</gene>
<protein>
    <submittedName>
        <fullName evidence="1">Uncharacterized protein</fullName>
    </submittedName>
</protein>
<accession>A0A6I7DC02</accession>
<dbReference type="EMBL" id="CP043925">
    <property type="protein sequence ID" value="QHN10287.1"/>
    <property type="molecule type" value="Genomic_DNA"/>
</dbReference>